<dbReference type="Pfam" id="PF00167">
    <property type="entry name" value="FGF"/>
    <property type="match status" value="1"/>
</dbReference>
<protein>
    <recommendedName>
        <fullName evidence="2">Fibroblast growth factor</fullName>
        <shortName evidence="2">FGF</shortName>
    </recommendedName>
</protein>
<dbReference type="Proteomes" id="UP000054630">
    <property type="component" value="Unassembled WGS sequence"/>
</dbReference>
<feature type="non-terminal residue" evidence="3">
    <location>
        <position position="442"/>
    </location>
</feature>
<name>A0A0V0SA12_9BILA</name>
<dbReference type="PROSITE" id="PS00247">
    <property type="entry name" value="HBGF_FGF"/>
    <property type="match status" value="1"/>
</dbReference>
<dbReference type="InterPro" id="IPR002209">
    <property type="entry name" value="Fibroblast_GF_fam"/>
</dbReference>
<dbReference type="OrthoDB" id="5920028at2759"/>
<dbReference type="InterPro" id="IPR008996">
    <property type="entry name" value="IL1/FGF"/>
</dbReference>
<dbReference type="Gene3D" id="2.80.10.50">
    <property type="match status" value="1"/>
</dbReference>
<evidence type="ECO:0000256" key="2">
    <source>
        <dbReference type="RuleBase" id="RU049442"/>
    </source>
</evidence>
<evidence type="ECO:0000313" key="4">
    <source>
        <dbReference type="Proteomes" id="UP000054630"/>
    </source>
</evidence>
<comment type="similarity">
    <text evidence="1 2">Belongs to the heparin-binding growth factors family.</text>
</comment>
<gene>
    <name evidence="3" type="primary">FGF20</name>
    <name evidence="3" type="ORF">T07_10475</name>
</gene>
<feature type="non-terminal residue" evidence="3">
    <location>
        <position position="1"/>
    </location>
</feature>
<dbReference type="EMBL" id="JYDL01000023">
    <property type="protein sequence ID" value="KRX23556.1"/>
    <property type="molecule type" value="Genomic_DNA"/>
</dbReference>
<dbReference type="PANTHER" id="PTHR11486">
    <property type="entry name" value="FIBROBLAST GROWTH FACTOR"/>
    <property type="match status" value="1"/>
</dbReference>
<dbReference type="GO" id="GO:0008083">
    <property type="term" value="F:growth factor activity"/>
    <property type="evidence" value="ECO:0007669"/>
    <property type="project" value="InterPro"/>
</dbReference>
<dbReference type="STRING" id="6336.A0A0V0SA12"/>
<proteinExistence type="inferred from homology"/>
<evidence type="ECO:0000256" key="1">
    <source>
        <dbReference type="ARBA" id="ARBA00007936"/>
    </source>
</evidence>
<keyword evidence="4" id="KW-1185">Reference proteome</keyword>
<dbReference type="PRINTS" id="PR00263">
    <property type="entry name" value="HBGFFGF"/>
</dbReference>
<dbReference type="SMART" id="SM00442">
    <property type="entry name" value="FGF"/>
    <property type="match status" value="1"/>
</dbReference>
<organism evidence="3 4">
    <name type="scientific">Trichinella nelsoni</name>
    <dbReference type="NCBI Taxonomy" id="6336"/>
    <lineage>
        <taxon>Eukaryota</taxon>
        <taxon>Metazoa</taxon>
        <taxon>Ecdysozoa</taxon>
        <taxon>Nematoda</taxon>
        <taxon>Enoplea</taxon>
        <taxon>Dorylaimia</taxon>
        <taxon>Trichinellida</taxon>
        <taxon>Trichinellidae</taxon>
        <taxon>Trichinella</taxon>
    </lineage>
</organism>
<reference evidence="3 4" key="1">
    <citation type="submission" date="2015-01" db="EMBL/GenBank/DDBJ databases">
        <title>Evolution of Trichinella species and genotypes.</title>
        <authorList>
            <person name="Korhonen P.K."/>
            <person name="Edoardo P."/>
            <person name="Giuseppe L.R."/>
            <person name="Gasser R.B."/>
        </authorList>
    </citation>
    <scope>NUCLEOTIDE SEQUENCE [LARGE SCALE GENOMIC DNA]</scope>
    <source>
        <strain evidence="3">ISS37</strain>
    </source>
</reference>
<dbReference type="SUPFAM" id="SSF50353">
    <property type="entry name" value="Cytokine"/>
    <property type="match status" value="1"/>
</dbReference>
<dbReference type="AlphaFoldDB" id="A0A0V0SA12"/>
<comment type="caution">
    <text evidence="3">The sequence shown here is derived from an EMBL/GenBank/DDBJ whole genome shotgun (WGS) entry which is preliminary data.</text>
</comment>
<accession>A0A0V0SA12</accession>
<sequence>LNFLLQTIETFLSVNKRFCSFKTGKAKAELVTFITSISSFYSTAAIASCLPRTAATASAIKLLPHTFHFAGLQRHCRLSTSVHCLVKRVKAVTTRALSSVQPVSSAFGSQVAGRALGAGSARPAALFSFFLFSCALMNLAIAPVPVRLRSPSAAISMTSQFANSVSFHLNPLNDDDDALLHSCMRLARTTLQQQSAPRKRRRSPSKVPGDTYWVHYEKSTRLGKLYCRTGFHLLINSDGKVNGTHQDHNRFGVLEFLSVAFGLVSIKGKESNRYLCMNSRGRLYGSVNHSTECIFMEKMLENYYNTYTSCRYSRRRRKWFVALNKRGRPRRGNRSRNKQKYAQFLVLHLDDEDFKGHRRHKLLTNSPFGLDSFTQKWRSEKFSSLPTGGRPWRRMHHRRTINKQQVDRNASRSTVSIANFELKKSHHFSKAHFLNSALIGYR</sequence>
<dbReference type="CDD" id="cd23305">
    <property type="entry name" value="beta-trefoil_FGF3-like"/>
    <property type="match status" value="1"/>
</dbReference>
<dbReference type="PRINTS" id="PR00262">
    <property type="entry name" value="IL1HBGF"/>
</dbReference>
<evidence type="ECO:0000313" key="3">
    <source>
        <dbReference type="EMBL" id="KRX23556.1"/>
    </source>
</evidence>